<evidence type="ECO:0000256" key="6">
    <source>
        <dbReference type="ARBA" id="ARBA00023004"/>
    </source>
</evidence>
<evidence type="ECO:0000313" key="10">
    <source>
        <dbReference type="Proteomes" id="UP001285441"/>
    </source>
</evidence>
<keyword evidence="6" id="KW-0408">Iron</keyword>
<dbReference type="SUPFAM" id="SSF47571">
    <property type="entry name" value="Cloroperoxidase"/>
    <property type="match status" value="1"/>
</dbReference>
<dbReference type="InterPro" id="IPR036851">
    <property type="entry name" value="Chloroperoxidase-like_sf"/>
</dbReference>
<sequence>MAPTELPKGTYCPAKPGDVRGPCPMINTLANHGYLPRDGRNVTAGELVSAMHNVAGLSWPLATVFVRPIFFEHPTSGTLPPTNTSLWKTILHTIRHPGGWLFRFGMRRKRQRDPVSHKKCIDLDQLGLPGVIEHDISLTRRDYQQGDNITLQSDLVDALLAAGLSPSPTDGVQPNGNDTEAARGVITAQDLAALRRRRIADQRAQNPGLEYGPMQHAFGCSEIALLLGILGNGKEVRRDYAAAFFKEERLPVEEGWRRRAWWNRLGFFGLGRMTAMMKKLVGGL</sequence>
<name>A0AAE0TW83_9PEZI</name>
<reference evidence="9" key="2">
    <citation type="submission" date="2023-06" db="EMBL/GenBank/DDBJ databases">
        <authorList>
            <consortium name="Lawrence Berkeley National Laboratory"/>
            <person name="Haridas S."/>
            <person name="Hensen N."/>
            <person name="Bonometti L."/>
            <person name="Westerberg I."/>
            <person name="Brannstrom I.O."/>
            <person name="Guillou S."/>
            <person name="Cros-Aarteil S."/>
            <person name="Calhoun S."/>
            <person name="Kuo A."/>
            <person name="Mondo S."/>
            <person name="Pangilinan J."/>
            <person name="Riley R."/>
            <person name="LaButti K."/>
            <person name="Andreopoulos B."/>
            <person name="Lipzen A."/>
            <person name="Chen C."/>
            <person name="Yanf M."/>
            <person name="Daum C."/>
            <person name="Ng V."/>
            <person name="Clum A."/>
            <person name="Steindorff A."/>
            <person name="Ohm R."/>
            <person name="Martin F."/>
            <person name="Silar P."/>
            <person name="Natvig D."/>
            <person name="Lalanne C."/>
            <person name="Gautier V."/>
            <person name="Ament-velasquez S.L."/>
            <person name="Kruys A."/>
            <person name="Hutchinson M.I."/>
            <person name="Powell A.J."/>
            <person name="Barry K."/>
            <person name="Miller A.N."/>
            <person name="Grigoriev I.V."/>
            <person name="Debuchy R."/>
            <person name="Gladieux P."/>
            <person name="Thoren M.H."/>
            <person name="Johannesson H."/>
        </authorList>
    </citation>
    <scope>NUCLEOTIDE SEQUENCE</scope>
    <source>
        <strain evidence="9">CBS 232.78</strain>
    </source>
</reference>
<dbReference type="AlphaFoldDB" id="A0AAE0TW83"/>
<evidence type="ECO:0000256" key="7">
    <source>
        <dbReference type="ARBA" id="ARBA00025795"/>
    </source>
</evidence>
<keyword evidence="3" id="KW-0349">Heme</keyword>
<dbReference type="GO" id="GO:0004601">
    <property type="term" value="F:peroxidase activity"/>
    <property type="evidence" value="ECO:0007669"/>
    <property type="project" value="UniProtKB-KW"/>
</dbReference>
<feature type="domain" description="Heme haloperoxidase family profile" evidence="8">
    <location>
        <begin position="7"/>
        <end position="272"/>
    </location>
</feature>
<evidence type="ECO:0000256" key="5">
    <source>
        <dbReference type="ARBA" id="ARBA00023002"/>
    </source>
</evidence>
<comment type="caution">
    <text evidence="9">The sequence shown here is derived from an EMBL/GenBank/DDBJ whole genome shotgun (WGS) entry which is preliminary data.</text>
</comment>
<keyword evidence="10" id="KW-1185">Reference proteome</keyword>
<comment type="similarity">
    <text evidence="7">Belongs to the chloroperoxidase family.</text>
</comment>
<keyword evidence="5" id="KW-0560">Oxidoreductase</keyword>
<accession>A0AAE0TW83</accession>
<evidence type="ECO:0000256" key="4">
    <source>
        <dbReference type="ARBA" id="ARBA00022723"/>
    </source>
</evidence>
<dbReference type="EMBL" id="JAULSW010000005">
    <property type="protein sequence ID" value="KAK3381786.1"/>
    <property type="molecule type" value="Genomic_DNA"/>
</dbReference>
<keyword evidence="2" id="KW-0575">Peroxidase</keyword>
<keyword evidence="4" id="KW-0479">Metal-binding</keyword>
<comment type="cofactor">
    <cofactor evidence="1">
        <name>heme b</name>
        <dbReference type="ChEBI" id="CHEBI:60344"/>
    </cofactor>
</comment>
<dbReference type="Proteomes" id="UP001285441">
    <property type="component" value="Unassembled WGS sequence"/>
</dbReference>
<dbReference type="Gene3D" id="1.10.489.10">
    <property type="entry name" value="Chloroperoxidase-like"/>
    <property type="match status" value="1"/>
</dbReference>
<evidence type="ECO:0000259" key="8">
    <source>
        <dbReference type="PROSITE" id="PS51405"/>
    </source>
</evidence>
<reference evidence="9" key="1">
    <citation type="journal article" date="2023" name="Mol. Phylogenet. Evol.">
        <title>Genome-scale phylogeny and comparative genomics of the fungal order Sordariales.</title>
        <authorList>
            <person name="Hensen N."/>
            <person name="Bonometti L."/>
            <person name="Westerberg I."/>
            <person name="Brannstrom I.O."/>
            <person name="Guillou S."/>
            <person name="Cros-Aarteil S."/>
            <person name="Calhoun S."/>
            <person name="Haridas S."/>
            <person name="Kuo A."/>
            <person name="Mondo S."/>
            <person name="Pangilinan J."/>
            <person name="Riley R."/>
            <person name="LaButti K."/>
            <person name="Andreopoulos B."/>
            <person name="Lipzen A."/>
            <person name="Chen C."/>
            <person name="Yan M."/>
            <person name="Daum C."/>
            <person name="Ng V."/>
            <person name="Clum A."/>
            <person name="Steindorff A."/>
            <person name="Ohm R.A."/>
            <person name="Martin F."/>
            <person name="Silar P."/>
            <person name="Natvig D.O."/>
            <person name="Lalanne C."/>
            <person name="Gautier V."/>
            <person name="Ament-Velasquez S.L."/>
            <person name="Kruys A."/>
            <person name="Hutchinson M.I."/>
            <person name="Powell A.J."/>
            <person name="Barry K."/>
            <person name="Miller A.N."/>
            <person name="Grigoriev I.V."/>
            <person name="Debuchy R."/>
            <person name="Gladieux P."/>
            <person name="Hiltunen Thoren M."/>
            <person name="Johannesson H."/>
        </authorList>
    </citation>
    <scope>NUCLEOTIDE SEQUENCE</scope>
    <source>
        <strain evidence="9">CBS 232.78</strain>
    </source>
</reference>
<dbReference type="PANTHER" id="PTHR33577:SF9">
    <property type="entry name" value="PEROXIDASE STCC"/>
    <property type="match status" value="1"/>
</dbReference>
<dbReference type="PANTHER" id="PTHR33577">
    <property type="entry name" value="STERIGMATOCYSTIN BIOSYNTHESIS PEROXIDASE STCC-RELATED"/>
    <property type="match status" value="1"/>
</dbReference>
<gene>
    <name evidence="9" type="ORF">B0H63DRAFT_476615</name>
</gene>
<dbReference type="Pfam" id="PF01328">
    <property type="entry name" value="Peroxidase_2"/>
    <property type="match status" value="1"/>
</dbReference>
<evidence type="ECO:0000256" key="3">
    <source>
        <dbReference type="ARBA" id="ARBA00022617"/>
    </source>
</evidence>
<evidence type="ECO:0000313" key="9">
    <source>
        <dbReference type="EMBL" id="KAK3381786.1"/>
    </source>
</evidence>
<evidence type="ECO:0000256" key="2">
    <source>
        <dbReference type="ARBA" id="ARBA00022559"/>
    </source>
</evidence>
<organism evidence="9 10">
    <name type="scientific">Podospora didyma</name>
    <dbReference type="NCBI Taxonomy" id="330526"/>
    <lineage>
        <taxon>Eukaryota</taxon>
        <taxon>Fungi</taxon>
        <taxon>Dikarya</taxon>
        <taxon>Ascomycota</taxon>
        <taxon>Pezizomycotina</taxon>
        <taxon>Sordariomycetes</taxon>
        <taxon>Sordariomycetidae</taxon>
        <taxon>Sordariales</taxon>
        <taxon>Podosporaceae</taxon>
        <taxon>Podospora</taxon>
    </lineage>
</organism>
<proteinExistence type="inferred from homology"/>
<dbReference type="PROSITE" id="PS51405">
    <property type="entry name" value="HEME_HALOPEROXIDASE"/>
    <property type="match status" value="1"/>
</dbReference>
<dbReference type="InterPro" id="IPR000028">
    <property type="entry name" value="Chloroperoxidase"/>
</dbReference>
<evidence type="ECO:0000256" key="1">
    <source>
        <dbReference type="ARBA" id="ARBA00001970"/>
    </source>
</evidence>
<protein>
    <submittedName>
        <fullName evidence="9">Chloroperoxidase</fullName>
    </submittedName>
</protein>
<dbReference type="GO" id="GO:0046872">
    <property type="term" value="F:metal ion binding"/>
    <property type="evidence" value="ECO:0007669"/>
    <property type="project" value="UniProtKB-KW"/>
</dbReference>